<dbReference type="Gene3D" id="3.40.50.1000">
    <property type="entry name" value="HAD superfamily/HAD-like"/>
    <property type="match status" value="1"/>
</dbReference>
<evidence type="ECO:0000259" key="3">
    <source>
        <dbReference type="PROSITE" id="PS50969"/>
    </source>
</evidence>
<feature type="domain" description="FCP1 homology" evidence="3">
    <location>
        <begin position="683"/>
        <end position="858"/>
    </location>
</feature>
<feature type="region of interest" description="Disordered" evidence="2">
    <location>
        <begin position="207"/>
        <end position="288"/>
    </location>
</feature>
<dbReference type="InterPro" id="IPR023214">
    <property type="entry name" value="HAD_sf"/>
</dbReference>
<feature type="region of interest" description="Disordered" evidence="2">
    <location>
        <begin position="118"/>
        <end position="142"/>
    </location>
</feature>
<feature type="region of interest" description="Disordered" evidence="2">
    <location>
        <begin position="541"/>
        <end position="561"/>
    </location>
</feature>
<dbReference type="AlphaFoldDB" id="A0ABD3I1V9"/>
<protein>
    <recommendedName>
        <fullName evidence="3">FCP1 homology domain-containing protein</fullName>
    </recommendedName>
</protein>
<dbReference type="InterPro" id="IPR036412">
    <property type="entry name" value="HAD-like_sf"/>
</dbReference>
<evidence type="ECO:0000256" key="2">
    <source>
        <dbReference type="SAM" id="MobiDB-lite"/>
    </source>
</evidence>
<dbReference type="Proteomes" id="UP001633002">
    <property type="component" value="Unassembled WGS sequence"/>
</dbReference>
<reference evidence="4 5" key="1">
    <citation type="submission" date="2024-09" db="EMBL/GenBank/DDBJ databases">
        <title>Chromosome-scale assembly of Riccia sorocarpa.</title>
        <authorList>
            <person name="Paukszto L."/>
        </authorList>
    </citation>
    <scope>NUCLEOTIDE SEQUENCE [LARGE SCALE GENOMIC DNA]</scope>
    <source>
        <strain evidence="4">LP-2024</strain>
        <tissue evidence="4">Aerial parts of the thallus</tissue>
    </source>
</reference>
<feature type="compositionally biased region" description="Basic residues" evidence="2">
    <location>
        <begin position="271"/>
        <end position="283"/>
    </location>
</feature>
<gene>
    <name evidence="4" type="ORF">R1sor_011644</name>
</gene>
<evidence type="ECO:0000313" key="4">
    <source>
        <dbReference type="EMBL" id="KAL3697568.1"/>
    </source>
</evidence>
<keyword evidence="1" id="KW-0175">Coiled coil</keyword>
<accession>A0ABD3I1V9</accession>
<dbReference type="EMBL" id="JBJQOH010000002">
    <property type="protein sequence ID" value="KAL3697568.1"/>
    <property type="molecule type" value="Genomic_DNA"/>
</dbReference>
<feature type="coiled-coil region" evidence="1">
    <location>
        <begin position="632"/>
        <end position="673"/>
    </location>
</feature>
<keyword evidence="5" id="KW-1185">Reference proteome</keyword>
<dbReference type="InterPro" id="IPR004274">
    <property type="entry name" value="FCP1_dom"/>
</dbReference>
<dbReference type="PANTHER" id="PTHR12210">
    <property type="entry name" value="DULLARD PROTEIN PHOSPHATASE"/>
    <property type="match status" value="1"/>
</dbReference>
<dbReference type="InterPro" id="IPR050365">
    <property type="entry name" value="TIM50"/>
</dbReference>
<feature type="region of interest" description="Disordered" evidence="2">
    <location>
        <begin position="72"/>
        <end position="106"/>
    </location>
</feature>
<dbReference type="PROSITE" id="PS50969">
    <property type="entry name" value="FCP1"/>
    <property type="match status" value="1"/>
</dbReference>
<name>A0ABD3I1V9_9MARC</name>
<comment type="caution">
    <text evidence="4">The sequence shown here is derived from an EMBL/GenBank/DDBJ whole genome shotgun (WGS) entry which is preliminary data.</text>
</comment>
<feature type="compositionally biased region" description="Low complexity" evidence="2">
    <location>
        <begin position="72"/>
        <end position="82"/>
    </location>
</feature>
<dbReference type="Pfam" id="PF03031">
    <property type="entry name" value="NIF"/>
    <property type="match status" value="1"/>
</dbReference>
<evidence type="ECO:0000256" key="1">
    <source>
        <dbReference type="SAM" id="Coils"/>
    </source>
</evidence>
<dbReference type="SMART" id="SM00577">
    <property type="entry name" value="CPDc"/>
    <property type="match status" value="1"/>
</dbReference>
<evidence type="ECO:0000313" key="5">
    <source>
        <dbReference type="Proteomes" id="UP001633002"/>
    </source>
</evidence>
<proteinExistence type="predicted"/>
<organism evidence="4 5">
    <name type="scientific">Riccia sorocarpa</name>
    <dbReference type="NCBI Taxonomy" id="122646"/>
    <lineage>
        <taxon>Eukaryota</taxon>
        <taxon>Viridiplantae</taxon>
        <taxon>Streptophyta</taxon>
        <taxon>Embryophyta</taxon>
        <taxon>Marchantiophyta</taxon>
        <taxon>Marchantiopsida</taxon>
        <taxon>Marchantiidae</taxon>
        <taxon>Marchantiales</taxon>
        <taxon>Ricciaceae</taxon>
        <taxon>Riccia</taxon>
    </lineage>
</organism>
<sequence length="985" mass="110727">MKLLMGFVTDDQILMLIGSERPRDQKERLKICISQFQQRILQNPSEGLAAPRRARGDPAQGWRLRAGHAALRRTATADARPASGRISPSRACARPHGPAGRAHGHAALRRAAWALRGPAKSRMGPSRPCKEPHGPFAGPAAPRRAASADAALRRAARAVAALRGAANGVRLCRGPQFSSRLCGFRFLLEVPRDMTFTRKTGRARPVENEATVDVEVTRPKRHVKKPVAAADLPSSSQRPGKKRVQEGSAGSPPKRKKPAVQPSPEPAASKARPKVKAPKRVKRERAESVETLAVEAVEKERSSEGPWLIKRYYKVDVVSNVQWAYMKPEDISRAFAGISEFHQRRLGLRGVITRQYVPPNVPFCKEWLLSFDGGPKGDCSATVAGQRIVLTEEMFRDAFFIQEELNPPASQHPFPKHVMRGALEDWFSRYDEKAKRYLVEDCIHEEWRLVFQCLQTFLLTKRRPRSISGPIIHFVKSALEPVIPEDEEDGDEDTSMTSHPKLLDLAGYQFKCVRDEMMQPSPEEDLNDNTQFILHEDVGSSKRRGPRIYSGPAQGRTHARGPAQGLVQDCGLALGPQPCAAERRALRPRVGPRRALTALRGAACPAGHVVEPKMQQRLLHALQTEGQMDVCLKAMKAELVELERLVAEERRLLEETTHRHKEEERRLEELGANVYRPRLVDPFSVRRKTLILAFDGPLVEEHSEASQNGWDVLQVKKGCFVVARTGLSEFLEACLREFHLMIWTSRPRAVIDRILRFLFKSKKISFDLAHHEKSRIWSRDQCFPLAAQTSRPVYYKDFDMLYEHNLCTRDVLIVEDEVAKISTNNLMNALVPRRWDLSVETPSSSFLIDHLLPHLTTWRSSEKGIVEFVEDTRPWATLPWVEEPVEALMKWWGPDVKKTKTWTDILFRSCTHKERKTLREMWTGITDRQKSRVESAAPVESAALVESAAPVESTTPVLSAARVAIDEPSASISGVVDEASVPSTS</sequence>
<dbReference type="SUPFAM" id="SSF56784">
    <property type="entry name" value="HAD-like"/>
    <property type="match status" value="1"/>
</dbReference>